<keyword evidence="3" id="KW-1185">Reference proteome</keyword>
<sequence length="156" mass="17880">MDLSLYKAAMEGNIGVLMKNKDRFEEQVTPTSNTVLHVTAQFNDNADNRGMDTPAPLKALIRFAKTQSRDPESGLEIIEQMVRTTCENKDTALHEAVRNNHLGVVELLVEEDKEFFIRCQQRRGDSALPCSRERLPRNCVLNLDNLYITGFQWPEW</sequence>
<proteinExistence type="predicted"/>
<dbReference type="PROSITE" id="PS50088">
    <property type="entry name" value="ANK_REPEAT"/>
    <property type="match status" value="1"/>
</dbReference>
<dbReference type="PROSITE" id="PS50297">
    <property type="entry name" value="ANK_REP_REGION"/>
    <property type="match status" value="1"/>
</dbReference>
<keyword evidence="1" id="KW-0040">ANK repeat</keyword>
<organism evidence="2 3">
    <name type="scientific">Actinidia rufa</name>
    <dbReference type="NCBI Taxonomy" id="165716"/>
    <lineage>
        <taxon>Eukaryota</taxon>
        <taxon>Viridiplantae</taxon>
        <taxon>Streptophyta</taxon>
        <taxon>Embryophyta</taxon>
        <taxon>Tracheophyta</taxon>
        <taxon>Spermatophyta</taxon>
        <taxon>Magnoliopsida</taxon>
        <taxon>eudicotyledons</taxon>
        <taxon>Gunneridae</taxon>
        <taxon>Pentapetalae</taxon>
        <taxon>asterids</taxon>
        <taxon>Ericales</taxon>
        <taxon>Actinidiaceae</taxon>
        <taxon>Actinidia</taxon>
    </lineage>
</organism>
<dbReference type="Pfam" id="PF12796">
    <property type="entry name" value="Ank_2"/>
    <property type="match status" value="1"/>
</dbReference>
<accession>A0A7J0EGG5</accession>
<dbReference type="EMBL" id="BJWL01000003">
    <property type="protein sequence ID" value="GFY84999.1"/>
    <property type="molecule type" value="Genomic_DNA"/>
</dbReference>
<dbReference type="InterPro" id="IPR036770">
    <property type="entry name" value="Ankyrin_rpt-contain_sf"/>
</dbReference>
<evidence type="ECO:0000313" key="2">
    <source>
        <dbReference type="EMBL" id="GFY84999.1"/>
    </source>
</evidence>
<evidence type="ECO:0008006" key="4">
    <source>
        <dbReference type="Google" id="ProtNLM"/>
    </source>
</evidence>
<reference evidence="2 3" key="1">
    <citation type="submission" date="2019-07" db="EMBL/GenBank/DDBJ databases">
        <title>De Novo Assembly of kiwifruit Actinidia rufa.</title>
        <authorList>
            <person name="Sugita-Konishi S."/>
            <person name="Sato K."/>
            <person name="Mori E."/>
            <person name="Abe Y."/>
            <person name="Kisaki G."/>
            <person name="Hamano K."/>
            <person name="Suezawa K."/>
            <person name="Otani M."/>
            <person name="Fukuda T."/>
            <person name="Manabe T."/>
            <person name="Gomi K."/>
            <person name="Tabuchi M."/>
            <person name="Akimitsu K."/>
            <person name="Kataoka I."/>
        </authorList>
    </citation>
    <scope>NUCLEOTIDE SEQUENCE [LARGE SCALE GENOMIC DNA]</scope>
    <source>
        <strain evidence="3">cv. Fuchu</strain>
    </source>
</reference>
<evidence type="ECO:0000313" key="3">
    <source>
        <dbReference type="Proteomes" id="UP000585474"/>
    </source>
</evidence>
<protein>
    <recommendedName>
        <fullName evidence="4">Ankyrin repeat family protein</fullName>
    </recommendedName>
</protein>
<dbReference type="Gene3D" id="1.25.40.20">
    <property type="entry name" value="Ankyrin repeat-containing domain"/>
    <property type="match status" value="1"/>
</dbReference>
<dbReference type="SMART" id="SM00248">
    <property type="entry name" value="ANK"/>
    <property type="match status" value="1"/>
</dbReference>
<dbReference type="SUPFAM" id="SSF48403">
    <property type="entry name" value="Ankyrin repeat"/>
    <property type="match status" value="1"/>
</dbReference>
<dbReference type="OrthoDB" id="1847170at2759"/>
<dbReference type="Proteomes" id="UP000585474">
    <property type="component" value="Unassembled WGS sequence"/>
</dbReference>
<dbReference type="AlphaFoldDB" id="A0A7J0EGG5"/>
<name>A0A7J0EGG5_9ERIC</name>
<dbReference type="InterPro" id="IPR002110">
    <property type="entry name" value="Ankyrin_rpt"/>
</dbReference>
<feature type="repeat" description="ANK" evidence="1">
    <location>
        <begin position="88"/>
        <end position="120"/>
    </location>
</feature>
<gene>
    <name evidence="2" type="ORF">Acr_03g0017730</name>
</gene>
<comment type="caution">
    <text evidence="2">The sequence shown here is derived from an EMBL/GenBank/DDBJ whole genome shotgun (WGS) entry which is preliminary data.</text>
</comment>
<evidence type="ECO:0000256" key="1">
    <source>
        <dbReference type="PROSITE-ProRule" id="PRU00023"/>
    </source>
</evidence>